<feature type="compositionally biased region" description="Low complexity" evidence="1">
    <location>
        <begin position="213"/>
        <end position="233"/>
    </location>
</feature>
<proteinExistence type="predicted"/>
<dbReference type="VEuPathDB" id="PlasmoDB:PVW1_100009500"/>
<name>A0A565A461_PLAVI</name>
<evidence type="ECO:0000256" key="2">
    <source>
        <dbReference type="SAM" id="Phobius"/>
    </source>
</evidence>
<dbReference type="Proteomes" id="UP000220605">
    <property type="component" value="Unassembled WGS sequence"/>
</dbReference>
<feature type="region of interest" description="Disordered" evidence="1">
    <location>
        <begin position="480"/>
        <end position="502"/>
    </location>
</feature>
<sequence>MRRAQHGKSNSLIAAMQQYRIGRCANNYVNYKNLIDQQISKFSHNGIKDFCNKCNRIKKDIFSKDKDLMQCYDLITNKLIEDPDIKAFIDNCPEIPECYNKRLPSAVKHVQLESEKRATCVKKGNCKNEMDASGKVKSPATLAPRPPNMRSPQRQISQNPSGEHTDREMPSQQAISLQTQQGVKDPTSSTVARGDRSESVANKTPNIHAQVETSKQTISDSSHSSTSESDSNTRIPSSQGVSTQEPNSAVEVKVIDSSESSEQSDLLNGQPTHDNTQGMEATSMKICESQAHHENTSDKEPLDTLSTVQIASVNGEQTDGNSIIDTADREVAKQIDGHPVDTHVSGINSSHSVDITTSSVELSHTGSDGIISDAKNDTHTSDPRKAAVGEDASSETHCSEIADYPSRGSGSPCSKEEDSKITAHNDNDLGTLSYIYNVIINNKNNMIKTSIPMGIVLLLTLLFKYTPLCTILTKRKRNKRSHMNEKLQRVLQQPSTESEERSIPFSYSAFEYSS</sequence>
<dbReference type="AlphaFoldDB" id="A0A565A461"/>
<accession>A0A565A461</accession>
<keyword evidence="2" id="KW-0472">Membrane</keyword>
<keyword evidence="2" id="KW-0812">Transmembrane</keyword>
<feature type="compositionally biased region" description="Polar residues" evidence="1">
    <location>
        <begin position="170"/>
        <end position="191"/>
    </location>
</feature>
<keyword evidence="2" id="KW-1133">Transmembrane helix</keyword>
<dbReference type="OrthoDB" id="388741at2759"/>
<feature type="transmembrane region" description="Helical" evidence="2">
    <location>
        <begin position="451"/>
        <end position="473"/>
    </location>
</feature>
<feature type="compositionally biased region" description="Basic and acidic residues" evidence="1">
    <location>
        <begin position="374"/>
        <end position="388"/>
    </location>
</feature>
<evidence type="ECO:0000313" key="3">
    <source>
        <dbReference type="EMBL" id="VUZ99598.1"/>
    </source>
</evidence>
<dbReference type="VEuPathDB" id="PlasmoDB:PVPAM_140007100"/>
<feature type="compositionally biased region" description="Polar residues" evidence="1">
    <location>
        <begin position="150"/>
        <end position="162"/>
    </location>
</feature>
<dbReference type="VEuPathDB" id="PlasmoDB:PVP01_0003130"/>
<gene>
    <name evidence="3" type="ORF">PVP01_0003130</name>
</gene>
<protein>
    <submittedName>
        <fullName evidence="3">VIR protein</fullName>
    </submittedName>
</protein>
<organism evidence="3">
    <name type="scientific">Plasmodium vivax</name>
    <name type="common">malaria parasite P. vivax</name>
    <dbReference type="NCBI Taxonomy" id="5855"/>
    <lineage>
        <taxon>Eukaryota</taxon>
        <taxon>Sar</taxon>
        <taxon>Alveolata</taxon>
        <taxon>Apicomplexa</taxon>
        <taxon>Aconoidasida</taxon>
        <taxon>Haemosporida</taxon>
        <taxon>Plasmodiidae</taxon>
        <taxon>Plasmodium</taxon>
        <taxon>Plasmodium (Plasmodium)</taxon>
    </lineage>
</organism>
<evidence type="ECO:0000256" key="1">
    <source>
        <dbReference type="SAM" id="MobiDB-lite"/>
    </source>
</evidence>
<dbReference type="VEuPathDB" id="PlasmoDB:PVX_083585"/>
<dbReference type="EMBL" id="FLZR02000007">
    <property type="protein sequence ID" value="VUZ99598.1"/>
    <property type="molecule type" value="Genomic_DNA"/>
</dbReference>
<feature type="region of interest" description="Disordered" evidence="1">
    <location>
        <begin position="128"/>
        <end position="277"/>
    </location>
</feature>
<reference evidence="3" key="1">
    <citation type="submission" date="2016-07" db="EMBL/GenBank/DDBJ databases">
        <authorList>
            <consortium name="Pathogen Informatics"/>
        </authorList>
    </citation>
    <scope>NUCLEOTIDE SEQUENCE</scope>
</reference>
<feature type="compositionally biased region" description="Polar residues" evidence="1">
    <location>
        <begin position="234"/>
        <end position="247"/>
    </location>
</feature>
<feature type="compositionally biased region" description="Low complexity" evidence="1">
    <location>
        <begin position="257"/>
        <end position="267"/>
    </location>
</feature>
<feature type="region of interest" description="Disordered" evidence="1">
    <location>
        <begin position="358"/>
        <end position="421"/>
    </location>
</feature>
<dbReference type="VEuPathDB" id="PlasmoDB:PVW1_120088600"/>